<evidence type="ECO:0000256" key="1">
    <source>
        <dbReference type="ARBA" id="ARBA00022786"/>
    </source>
</evidence>
<name>A0A9Q1CQ02_HOLLE</name>
<feature type="domain" description="HECT" evidence="3">
    <location>
        <begin position="7"/>
        <end position="43"/>
    </location>
</feature>
<evidence type="ECO:0000313" key="4">
    <source>
        <dbReference type="EMBL" id="KAJ8048758.1"/>
    </source>
</evidence>
<accession>A0A9Q1CQ02</accession>
<sequence length="169" mass="19219">MEAHFKTPEIIRTPLKINFKNEAGTDAQGVSRDAYTSFWKMFFESSADGEDARVPAINPHYGLEEWQAIGRILVKGFLDVKVFPIQLAPVFFEALMFGEEALSPDDLFDSFMLYLSESDRKVISSALHDKSCQKKTWRRSKTYLIVKAAIAFHLKIKCSILSNNLHINA</sequence>
<dbReference type="Gene3D" id="3.90.1750.10">
    <property type="entry name" value="Hect, E3 ligase catalytic domains"/>
    <property type="match status" value="1"/>
</dbReference>
<dbReference type="InterPro" id="IPR000569">
    <property type="entry name" value="HECT_dom"/>
</dbReference>
<dbReference type="EMBL" id="JAIZAY010000001">
    <property type="protein sequence ID" value="KAJ8048758.1"/>
    <property type="molecule type" value="Genomic_DNA"/>
</dbReference>
<dbReference type="GO" id="GO:0004842">
    <property type="term" value="F:ubiquitin-protein transferase activity"/>
    <property type="evidence" value="ECO:0007669"/>
    <property type="project" value="InterPro"/>
</dbReference>
<dbReference type="AlphaFoldDB" id="A0A9Q1CQ02"/>
<dbReference type="SUPFAM" id="SSF56204">
    <property type="entry name" value="Hect, E3 ligase catalytic domain"/>
    <property type="match status" value="1"/>
</dbReference>
<dbReference type="PROSITE" id="PS50237">
    <property type="entry name" value="HECT"/>
    <property type="match status" value="1"/>
</dbReference>
<dbReference type="OrthoDB" id="6141057at2759"/>
<protein>
    <recommendedName>
        <fullName evidence="3">HECT domain-containing protein</fullName>
    </recommendedName>
</protein>
<gene>
    <name evidence="4" type="ORF">HOLleu_01204</name>
</gene>
<reference evidence="4" key="1">
    <citation type="submission" date="2021-10" db="EMBL/GenBank/DDBJ databases">
        <title>Tropical sea cucumber genome reveals ecological adaptation and Cuvierian tubules defense mechanism.</title>
        <authorList>
            <person name="Chen T."/>
        </authorList>
    </citation>
    <scope>NUCLEOTIDE SEQUENCE</scope>
    <source>
        <strain evidence="4">Nanhai2018</strain>
        <tissue evidence="4">Muscle</tissue>
    </source>
</reference>
<proteinExistence type="predicted"/>
<evidence type="ECO:0000313" key="5">
    <source>
        <dbReference type="Proteomes" id="UP001152320"/>
    </source>
</evidence>
<dbReference type="InterPro" id="IPR035983">
    <property type="entry name" value="Hect_E3_ubiquitin_ligase"/>
</dbReference>
<evidence type="ECO:0000256" key="2">
    <source>
        <dbReference type="PROSITE-ProRule" id="PRU00104"/>
    </source>
</evidence>
<organism evidence="4 5">
    <name type="scientific">Holothuria leucospilota</name>
    <name type="common">Black long sea cucumber</name>
    <name type="synonym">Mertensiothuria leucospilota</name>
    <dbReference type="NCBI Taxonomy" id="206669"/>
    <lineage>
        <taxon>Eukaryota</taxon>
        <taxon>Metazoa</taxon>
        <taxon>Echinodermata</taxon>
        <taxon>Eleutherozoa</taxon>
        <taxon>Echinozoa</taxon>
        <taxon>Holothuroidea</taxon>
        <taxon>Aspidochirotacea</taxon>
        <taxon>Aspidochirotida</taxon>
        <taxon>Holothuriidae</taxon>
        <taxon>Holothuria</taxon>
    </lineage>
</organism>
<evidence type="ECO:0000259" key="3">
    <source>
        <dbReference type="PROSITE" id="PS50237"/>
    </source>
</evidence>
<comment type="caution">
    <text evidence="4">The sequence shown here is derived from an EMBL/GenBank/DDBJ whole genome shotgun (WGS) entry which is preliminary data.</text>
</comment>
<keyword evidence="1 2" id="KW-0833">Ubl conjugation pathway</keyword>
<comment type="caution">
    <text evidence="2">Lacks conserved residue(s) required for the propagation of feature annotation.</text>
</comment>
<keyword evidence="5" id="KW-1185">Reference proteome</keyword>
<dbReference type="Proteomes" id="UP001152320">
    <property type="component" value="Chromosome 1"/>
</dbReference>